<feature type="chain" id="PRO_5026177407" description="Peptidoglycan recognition protein family domain-containing protein" evidence="3">
    <location>
        <begin position="30"/>
        <end position="330"/>
    </location>
</feature>
<evidence type="ECO:0000256" key="2">
    <source>
        <dbReference type="SAM" id="MobiDB-lite"/>
    </source>
</evidence>
<keyword evidence="6" id="KW-1185">Reference proteome</keyword>
<dbReference type="EMBL" id="JAAKZV010000113">
    <property type="protein sequence ID" value="NGN66852.1"/>
    <property type="molecule type" value="Genomic_DNA"/>
</dbReference>
<dbReference type="GO" id="GO:0009253">
    <property type="term" value="P:peptidoglycan catabolic process"/>
    <property type="evidence" value="ECO:0007669"/>
    <property type="project" value="InterPro"/>
</dbReference>
<proteinExistence type="inferred from homology"/>
<gene>
    <name evidence="5" type="ORF">G5C51_23465</name>
</gene>
<feature type="signal peptide" evidence="3">
    <location>
        <begin position="1"/>
        <end position="29"/>
    </location>
</feature>
<dbReference type="SUPFAM" id="SSF55846">
    <property type="entry name" value="N-acetylmuramoyl-L-alanine amidase-like"/>
    <property type="match status" value="1"/>
</dbReference>
<sequence length="330" mass="35444">MRLRKRAVAALPAVLVLAGLSVPGSSASAEPTPTQGEFSLAGVSWPSAQQPAGAVQIRTRAAGTGAWSPWHTLDVTPRQTESGTRTTTEPRWTGPADEAQARVVRADGSSTPLPRGARIEKVKEQPATGAAPRPLARKGVIKTRKQWGANESWRGDPPEYGSKVEAVLVHHTVDSNSYDCADAPAIIRAIYRYHVKTNGWNDIGYNFMVDRCGRIYEGRYGGGSRPVVGAHSMGFNNNTSGVAVIGDYRSKAVPSKVTSILARFARWKLNIAGYRANQKVTLEAGVSNGKYDKGDKVRVYRVAAHRNVYATSCPGAKLYGKLGTIRSSAS</sequence>
<keyword evidence="3" id="KW-0732">Signal</keyword>
<evidence type="ECO:0000313" key="6">
    <source>
        <dbReference type="Proteomes" id="UP000481583"/>
    </source>
</evidence>
<comment type="caution">
    <text evidence="5">The sequence shown here is derived from an EMBL/GenBank/DDBJ whole genome shotgun (WGS) entry which is preliminary data.</text>
</comment>
<dbReference type="InterPro" id="IPR036505">
    <property type="entry name" value="Amidase/PGRP_sf"/>
</dbReference>
<accession>A0A6G4U4B5</accession>
<dbReference type="InterPro" id="IPR015510">
    <property type="entry name" value="PGRP"/>
</dbReference>
<reference evidence="5 6" key="1">
    <citation type="submission" date="2020-02" db="EMBL/GenBank/DDBJ databases">
        <title>Whole-genome analyses of novel actinobacteria.</title>
        <authorList>
            <person name="Sahin N."/>
        </authorList>
    </citation>
    <scope>NUCLEOTIDE SEQUENCE [LARGE SCALE GENOMIC DNA]</scope>
    <source>
        <strain evidence="5 6">A7024</strain>
    </source>
</reference>
<dbReference type="Pfam" id="PF01510">
    <property type="entry name" value="Amidase_2"/>
    <property type="match status" value="1"/>
</dbReference>
<dbReference type="GO" id="GO:0008270">
    <property type="term" value="F:zinc ion binding"/>
    <property type="evidence" value="ECO:0007669"/>
    <property type="project" value="InterPro"/>
</dbReference>
<feature type="region of interest" description="Disordered" evidence="2">
    <location>
        <begin position="68"/>
        <end position="96"/>
    </location>
</feature>
<organism evidence="5 6">
    <name type="scientific">Streptomyces coryli</name>
    <dbReference type="NCBI Taxonomy" id="1128680"/>
    <lineage>
        <taxon>Bacteria</taxon>
        <taxon>Bacillati</taxon>
        <taxon>Actinomycetota</taxon>
        <taxon>Actinomycetes</taxon>
        <taxon>Kitasatosporales</taxon>
        <taxon>Streptomycetaceae</taxon>
        <taxon>Streptomyces</taxon>
    </lineage>
</organism>
<comment type="similarity">
    <text evidence="1">Belongs to the N-acetylmuramoyl-L-alanine amidase 2 family.</text>
</comment>
<dbReference type="Gene3D" id="3.40.80.10">
    <property type="entry name" value="Peptidoglycan recognition protein-like"/>
    <property type="match status" value="1"/>
</dbReference>
<evidence type="ECO:0000313" key="5">
    <source>
        <dbReference type="EMBL" id="NGN66852.1"/>
    </source>
</evidence>
<dbReference type="GO" id="GO:0008745">
    <property type="term" value="F:N-acetylmuramoyl-L-alanine amidase activity"/>
    <property type="evidence" value="ECO:0007669"/>
    <property type="project" value="InterPro"/>
</dbReference>
<name>A0A6G4U4B5_9ACTN</name>
<feature type="compositionally biased region" description="Polar residues" evidence="2">
    <location>
        <begin position="77"/>
        <end position="90"/>
    </location>
</feature>
<feature type="domain" description="Peptidoglycan recognition protein family" evidence="4">
    <location>
        <begin position="139"/>
        <end position="287"/>
    </location>
</feature>
<dbReference type="Proteomes" id="UP000481583">
    <property type="component" value="Unassembled WGS sequence"/>
</dbReference>
<evidence type="ECO:0000256" key="3">
    <source>
        <dbReference type="SAM" id="SignalP"/>
    </source>
</evidence>
<dbReference type="PANTHER" id="PTHR11022:SF41">
    <property type="entry name" value="PEPTIDOGLYCAN-RECOGNITION PROTEIN LC-RELATED"/>
    <property type="match status" value="1"/>
</dbReference>
<dbReference type="SMART" id="SM00701">
    <property type="entry name" value="PGRP"/>
    <property type="match status" value="1"/>
</dbReference>
<dbReference type="PANTHER" id="PTHR11022">
    <property type="entry name" value="PEPTIDOGLYCAN RECOGNITION PROTEIN"/>
    <property type="match status" value="1"/>
</dbReference>
<evidence type="ECO:0000259" key="4">
    <source>
        <dbReference type="SMART" id="SM00701"/>
    </source>
</evidence>
<protein>
    <recommendedName>
        <fullName evidence="4">Peptidoglycan recognition protein family domain-containing protein</fullName>
    </recommendedName>
</protein>
<dbReference type="RefSeq" id="WP_165240159.1">
    <property type="nucleotide sequence ID" value="NZ_JAAKZV010000113.1"/>
</dbReference>
<dbReference type="AlphaFoldDB" id="A0A6G4U4B5"/>
<evidence type="ECO:0000256" key="1">
    <source>
        <dbReference type="ARBA" id="ARBA00007553"/>
    </source>
</evidence>
<dbReference type="InterPro" id="IPR002502">
    <property type="entry name" value="Amidase_domain"/>
</dbReference>
<dbReference type="InterPro" id="IPR006619">
    <property type="entry name" value="PGRP_domain_met/bac"/>
</dbReference>
<dbReference type="CDD" id="cd06583">
    <property type="entry name" value="PGRP"/>
    <property type="match status" value="1"/>
</dbReference>